<dbReference type="GO" id="GO:0032259">
    <property type="term" value="P:methylation"/>
    <property type="evidence" value="ECO:0007669"/>
    <property type="project" value="UniProtKB-KW"/>
</dbReference>
<dbReference type="Pfam" id="PF08669">
    <property type="entry name" value="GCV_T_C"/>
    <property type="match status" value="1"/>
</dbReference>
<dbReference type="PIRSF" id="PIRSF006487">
    <property type="entry name" value="GcvT"/>
    <property type="match status" value="1"/>
</dbReference>
<dbReference type="SUPFAM" id="SSF101790">
    <property type="entry name" value="Aminomethyltransferase beta-barrel domain"/>
    <property type="match status" value="1"/>
</dbReference>
<feature type="domain" description="Aminomethyltransferase C-terminal" evidence="3">
    <location>
        <begin position="303"/>
        <end position="384"/>
    </location>
</feature>
<reference evidence="4 5" key="1">
    <citation type="submission" date="2016-10" db="EMBL/GenBank/DDBJ databases">
        <authorList>
            <person name="Varghese N."/>
            <person name="Submissions S."/>
        </authorList>
    </citation>
    <scope>NUCLEOTIDE SEQUENCE [LARGE SCALE GENOMIC DNA]</scope>
    <source>
        <strain evidence="4 5">DSM 18839</strain>
    </source>
</reference>
<evidence type="ECO:0000313" key="5">
    <source>
        <dbReference type="Proteomes" id="UP000198615"/>
    </source>
</evidence>
<accession>A0A8G2BE89</accession>
<sequence length="397" mass="43186">MSPDFDITPATTAAATDPTLVFGPRVRTSPYYAATRRWGASAFTIYNHMYMPVSYRGEADYWSLVRDVTVWDVAGERQVEIWGPQAAAFAQHLTPRDLSKMTAGQAKYVLICDHDGGVLNDPVLLKLNDQRFWLSVADGDLLLWVKALARAGAWDVTVGEPDVSPLQIQGPKSGLLMKRVFGDWVEELKYFRFVETDLDGAPVVVARTGWSGEFGYEIFLRDGRYGDALWERLFELGADLGVAPSGPSAIRRIEAGLLSYGADMTAENNPFELGLDRLVDLGLDADYVGKDALRRIAGDGVTRRLVGIEILGDPIPANVERWTARFGSEGRPGSVTSAIYSPRLHRNIAMGYAPVGDHVVGTGVIVDTPDGPRAATVVAMPFVDPAKALARGVTSLA</sequence>
<dbReference type="RefSeq" id="WP_215906018.1">
    <property type="nucleotide sequence ID" value="NZ_FNBW01000001.1"/>
</dbReference>
<dbReference type="AlphaFoldDB" id="A0A8G2BE89"/>
<protein>
    <submittedName>
        <fullName evidence="4">Aminomethyltransferase</fullName>
    </submittedName>
</protein>
<dbReference type="PANTHER" id="PTHR43757">
    <property type="entry name" value="AMINOMETHYLTRANSFERASE"/>
    <property type="match status" value="1"/>
</dbReference>
<comment type="caution">
    <text evidence="4">The sequence shown here is derived from an EMBL/GenBank/DDBJ whole genome shotgun (WGS) entry which is preliminary data.</text>
</comment>
<dbReference type="EMBL" id="FNBW01000001">
    <property type="protein sequence ID" value="SDF14122.1"/>
    <property type="molecule type" value="Genomic_DNA"/>
</dbReference>
<dbReference type="Proteomes" id="UP000198615">
    <property type="component" value="Unassembled WGS sequence"/>
</dbReference>
<evidence type="ECO:0000313" key="4">
    <source>
        <dbReference type="EMBL" id="SDF14122.1"/>
    </source>
</evidence>
<dbReference type="InterPro" id="IPR013977">
    <property type="entry name" value="GcvT_C"/>
</dbReference>
<dbReference type="SUPFAM" id="SSF103025">
    <property type="entry name" value="Folate-binding domain"/>
    <property type="match status" value="1"/>
</dbReference>
<evidence type="ECO:0000259" key="2">
    <source>
        <dbReference type="Pfam" id="PF01571"/>
    </source>
</evidence>
<dbReference type="Gene3D" id="3.30.1360.120">
    <property type="entry name" value="Probable tRNA modification gtpase trme, domain 1"/>
    <property type="match status" value="1"/>
</dbReference>
<proteinExistence type="predicted"/>
<dbReference type="Pfam" id="PF01571">
    <property type="entry name" value="GCV_T"/>
    <property type="match status" value="1"/>
</dbReference>
<dbReference type="GO" id="GO:0008168">
    <property type="term" value="F:methyltransferase activity"/>
    <property type="evidence" value="ECO:0007669"/>
    <property type="project" value="UniProtKB-KW"/>
</dbReference>
<feature type="binding site" evidence="1">
    <location>
        <position position="217"/>
    </location>
    <ligand>
        <name>substrate</name>
    </ligand>
</feature>
<feature type="domain" description="GCVT N-terminal" evidence="2">
    <location>
        <begin position="32"/>
        <end position="281"/>
    </location>
</feature>
<dbReference type="PANTHER" id="PTHR43757:SF2">
    <property type="entry name" value="AMINOMETHYLTRANSFERASE, MITOCHONDRIAL"/>
    <property type="match status" value="1"/>
</dbReference>
<evidence type="ECO:0000259" key="3">
    <source>
        <dbReference type="Pfam" id="PF08669"/>
    </source>
</evidence>
<keyword evidence="4" id="KW-0808">Transferase</keyword>
<keyword evidence="4" id="KW-0489">Methyltransferase</keyword>
<dbReference type="InterPro" id="IPR006222">
    <property type="entry name" value="GCVT_N"/>
</dbReference>
<organism evidence="4 5">
    <name type="scientific">Thalassobaculum litoreum DSM 18839</name>
    <dbReference type="NCBI Taxonomy" id="1123362"/>
    <lineage>
        <taxon>Bacteria</taxon>
        <taxon>Pseudomonadati</taxon>
        <taxon>Pseudomonadota</taxon>
        <taxon>Alphaproteobacteria</taxon>
        <taxon>Rhodospirillales</taxon>
        <taxon>Thalassobaculaceae</taxon>
        <taxon>Thalassobaculum</taxon>
    </lineage>
</organism>
<name>A0A8G2BE89_9PROT</name>
<dbReference type="InterPro" id="IPR028896">
    <property type="entry name" value="GcvT/YgfZ/DmdA"/>
</dbReference>
<dbReference type="InterPro" id="IPR027266">
    <property type="entry name" value="TrmE/GcvT-like"/>
</dbReference>
<keyword evidence="5" id="KW-1185">Reference proteome</keyword>
<dbReference type="InterPro" id="IPR029043">
    <property type="entry name" value="GcvT/YgfZ_C"/>
</dbReference>
<gene>
    <name evidence="4" type="ORF">SAMN05660686_00423</name>
</gene>
<evidence type="ECO:0000256" key="1">
    <source>
        <dbReference type="PIRSR" id="PIRSR006487-1"/>
    </source>
</evidence>